<protein>
    <submittedName>
        <fullName evidence="12">C4 zinc finger domain containing protein-like protein</fullName>
    </submittedName>
</protein>
<keyword evidence="4" id="KW-0862">Zinc</keyword>
<feature type="region of interest" description="Disordered" evidence="10">
    <location>
        <begin position="409"/>
        <end position="449"/>
    </location>
</feature>
<dbReference type="EMBL" id="NCKU01000532">
    <property type="protein sequence ID" value="RWS15164.1"/>
    <property type="molecule type" value="Genomic_DNA"/>
</dbReference>
<reference evidence="12 13" key="1">
    <citation type="journal article" date="2018" name="Gigascience">
        <title>Genomes of trombidid mites reveal novel predicted allergens and laterally-transferred genes associated with secondary metabolism.</title>
        <authorList>
            <person name="Dong X."/>
            <person name="Chaisiri K."/>
            <person name="Xia D."/>
            <person name="Armstrong S.D."/>
            <person name="Fang Y."/>
            <person name="Donnelly M.J."/>
            <person name="Kadowaki T."/>
            <person name="McGarry J.W."/>
            <person name="Darby A.C."/>
            <person name="Makepeace B.L."/>
        </authorList>
    </citation>
    <scope>NUCLEOTIDE SEQUENCE [LARGE SCALE GENOMIC DNA]</scope>
    <source>
        <strain evidence="12">UoL-WK</strain>
    </source>
</reference>
<evidence type="ECO:0000256" key="2">
    <source>
        <dbReference type="ARBA" id="ARBA00022723"/>
    </source>
</evidence>
<dbReference type="InterPro" id="IPR050200">
    <property type="entry name" value="Nuclear_hormone_rcpt_NR3"/>
</dbReference>
<dbReference type="GO" id="GO:0043565">
    <property type="term" value="F:sequence-specific DNA binding"/>
    <property type="evidence" value="ECO:0007669"/>
    <property type="project" value="InterPro"/>
</dbReference>
<dbReference type="STRING" id="1965070.A0A3S3PLM9"/>
<evidence type="ECO:0000256" key="3">
    <source>
        <dbReference type="ARBA" id="ARBA00022771"/>
    </source>
</evidence>
<dbReference type="PANTHER" id="PTHR48092">
    <property type="entry name" value="KNIRPS-RELATED PROTEIN-RELATED"/>
    <property type="match status" value="1"/>
</dbReference>
<feature type="domain" description="Nuclear receptor" evidence="11">
    <location>
        <begin position="1"/>
        <end position="75"/>
    </location>
</feature>
<comment type="caution">
    <text evidence="12">The sequence shown here is derived from an EMBL/GenBank/DDBJ whole genome shotgun (WGS) entry which is preliminary data.</text>
</comment>
<keyword evidence="2" id="KW-0479">Metal-binding</keyword>
<evidence type="ECO:0000256" key="1">
    <source>
        <dbReference type="ARBA" id="ARBA00004123"/>
    </source>
</evidence>
<dbReference type="Gene3D" id="1.10.565.10">
    <property type="entry name" value="Retinoid X Receptor"/>
    <property type="match status" value="1"/>
</dbReference>
<dbReference type="InterPro" id="IPR013088">
    <property type="entry name" value="Znf_NHR/GATA"/>
</dbReference>
<dbReference type="GO" id="GO:0006357">
    <property type="term" value="P:regulation of transcription by RNA polymerase II"/>
    <property type="evidence" value="ECO:0007669"/>
    <property type="project" value="UniProtKB-ARBA"/>
</dbReference>
<evidence type="ECO:0000313" key="13">
    <source>
        <dbReference type="Proteomes" id="UP000285301"/>
    </source>
</evidence>
<feature type="region of interest" description="Disordered" evidence="10">
    <location>
        <begin position="166"/>
        <end position="194"/>
    </location>
</feature>
<evidence type="ECO:0000256" key="7">
    <source>
        <dbReference type="ARBA" id="ARBA00023163"/>
    </source>
</evidence>
<evidence type="ECO:0000259" key="11">
    <source>
        <dbReference type="PROSITE" id="PS51030"/>
    </source>
</evidence>
<feature type="compositionally biased region" description="Basic residues" evidence="10">
    <location>
        <begin position="409"/>
        <end position="426"/>
    </location>
</feature>
<dbReference type="CDD" id="cd07168">
    <property type="entry name" value="NR_DBD_DHR4_like"/>
    <property type="match status" value="1"/>
</dbReference>
<dbReference type="PROSITE" id="PS00031">
    <property type="entry name" value="NUCLEAR_REC_DBD_1"/>
    <property type="match status" value="1"/>
</dbReference>
<evidence type="ECO:0000256" key="4">
    <source>
        <dbReference type="ARBA" id="ARBA00022833"/>
    </source>
</evidence>
<feature type="compositionally biased region" description="Basic residues" evidence="10">
    <location>
        <begin position="438"/>
        <end position="448"/>
    </location>
</feature>
<keyword evidence="6" id="KW-0238">DNA-binding</keyword>
<dbReference type="Gene3D" id="3.30.50.10">
    <property type="entry name" value="Erythroid Transcription Factor GATA-1, subunit A"/>
    <property type="match status" value="1"/>
</dbReference>
<keyword evidence="3" id="KW-0863">Zinc-finger</keyword>
<feature type="compositionally biased region" description="Polar residues" evidence="10">
    <location>
        <begin position="306"/>
        <end position="320"/>
    </location>
</feature>
<evidence type="ECO:0000256" key="9">
    <source>
        <dbReference type="ARBA" id="ARBA00023242"/>
    </source>
</evidence>
<dbReference type="Proteomes" id="UP000285301">
    <property type="component" value="Unassembled WGS sequence"/>
</dbReference>
<dbReference type="SUPFAM" id="SSF57716">
    <property type="entry name" value="Glucocorticoid receptor-like (DNA-binding domain)"/>
    <property type="match status" value="1"/>
</dbReference>
<keyword evidence="8" id="KW-0675">Receptor</keyword>
<feature type="compositionally biased region" description="Low complexity" evidence="10">
    <location>
        <begin position="166"/>
        <end position="191"/>
    </location>
</feature>
<dbReference type="GO" id="GO:0003700">
    <property type="term" value="F:DNA-binding transcription factor activity"/>
    <property type="evidence" value="ECO:0007669"/>
    <property type="project" value="InterPro"/>
</dbReference>
<keyword evidence="7" id="KW-0804">Transcription</keyword>
<dbReference type="SUPFAM" id="SSF48508">
    <property type="entry name" value="Nuclear receptor ligand-binding domain"/>
    <property type="match status" value="1"/>
</dbReference>
<accession>A0A3S3PLM9</accession>
<dbReference type="InterPro" id="IPR035500">
    <property type="entry name" value="NHR-like_dom_sf"/>
</dbReference>
<dbReference type="GO" id="GO:0008270">
    <property type="term" value="F:zinc ion binding"/>
    <property type="evidence" value="ECO:0007669"/>
    <property type="project" value="UniProtKB-KW"/>
</dbReference>
<dbReference type="GO" id="GO:0005634">
    <property type="term" value="C:nucleus"/>
    <property type="evidence" value="ECO:0007669"/>
    <property type="project" value="UniProtKB-SubCell"/>
</dbReference>
<evidence type="ECO:0000256" key="5">
    <source>
        <dbReference type="ARBA" id="ARBA00023015"/>
    </source>
</evidence>
<dbReference type="PROSITE" id="PS51030">
    <property type="entry name" value="NUCLEAR_REC_DBD_2"/>
    <property type="match status" value="1"/>
</dbReference>
<sequence length="575" mass="65598">MICMICEDKATGLHYGIITCEGCKGFFKRTVQNKRVYTCVAEGSCLITKQQRNRCQYCRFQKCLRQGMVLAAVREDRMPGGRNSGAVYNLYKVKYKKHKKINANNQNSTNGSRQQQQSQPHSIQLPAQQQQSVHQQSPHQKSSIEYAGLNTTGGILKSALTAPYMNSNTTNNSSIISTTSTTSSASINSNHHSSKQQTTAASLLLDTSHSLLSSTPVIAKVVQQHQQQAAPTTHEDHQVSPIHAPYSILLNVVRGERENHLPHHRTAGEEEECLKSIQELIKVDDFNECANIFDVKAVEEEDEDGASSTADYHNSDLNRSSNTGLLTQKWHELLVLTTCAFNVIQSIKREEEEAMYRSTNNTMNSVIARVDSEDETDMARGEDDQLKKEMKMSMLQLIQCLDRMMIEKKTKKKKRKRKKKNQHHIHSSSSIHQQQVVMRKKRKRKRKGREAILLRKLENEAGPLIKSLCRVRIYFKMIRIRIEEYVLLKIILMTDIEPQRSNSRNNNNDSEEAGDDGSEIVAEIHEKYLNLLRVYCESSRREKEILNSIVYIKESANLLINSKMFYVPFLLTANI</sequence>
<dbReference type="FunFam" id="3.30.50.10:FF:000006">
    <property type="entry name" value="Nuclear receptor subfamily 5 group A member"/>
    <property type="match status" value="1"/>
</dbReference>
<evidence type="ECO:0000256" key="8">
    <source>
        <dbReference type="ARBA" id="ARBA00023170"/>
    </source>
</evidence>
<comment type="subcellular location">
    <subcellularLocation>
        <location evidence="1">Nucleus</location>
    </subcellularLocation>
</comment>
<gene>
    <name evidence="12" type="ORF">B4U79_08714</name>
</gene>
<name>A0A3S3PLM9_9ACAR</name>
<evidence type="ECO:0000256" key="6">
    <source>
        <dbReference type="ARBA" id="ARBA00023125"/>
    </source>
</evidence>
<feature type="region of interest" description="Disordered" evidence="10">
    <location>
        <begin position="102"/>
        <end position="141"/>
    </location>
</feature>
<dbReference type="InterPro" id="IPR001628">
    <property type="entry name" value="Znf_hrmn_rcpt"/>
</dbReference>
<dbReference type="OrthoDB" id="10006908at2759"/>
<evidence type="ECO:0000256" key="10">
    <source>
        <dbReference type="SAM" id="MobiDB-lite"/>
    </source>
</evidence>
<feature type="region of interest" description="Disordered" evidence="10">
    <location>
        <begin position="299"/>
        <end position="320"/>
    </location>
</feature>
<keyword evidence="9" id="KW-0539">Nucleus</keyword>
<organism evidence="12 13">
    <name type="scientific">Dinothrombium tinctorium</name>
    <dbReference type="NCBI Taxonomy" id="1965070"/>
    <lineage>
        <taxon>Eukaryota</taxon>
        <taxon>Metazoa</taxon>
        <taxon>Ecdysozoa</taxon>
        <taxon>Arthropoda</taxon>
        <taxon>Chelicerata</taxon>
        <taxon>Arachnida</taxon>
        <taxon>Acari</taxon>
        <taxon>Acariformes</taxon>
        <taxon>Trombidiformes</taxon>
        <taxon>Prostigmata</taxon>
        <taxon>Anystina</taxon>
        <taxon>Parasitengona</taxon>
        <taxon>Trombidioidea</taxon>
        <taxon>Trombidiidae</taxon>
        <taxon>Dinothrombium</taxon>
    </lineage>
</organism>
<keyword evidence="5" id="KW-0805">Transcription regulation</keyword>
<proteinExistence type="predicted"/>
<dbReference type="SMART" id="SM00399">
    <property type="entry name" value="ZnF_C4"/>
    <property type="match status" value="1"/>
</dbReference>
<evidence type="ECO:0000313" key="12">
    <source>
        <dbReference type="EMBL" id="RWS15164.1"/>
    </source>
</evidence>
<dbReference type="AlphaFoldDB" id="A0A3S3PLM9"/>
<dbReference type="PRINTS" id="PR00047">
    <property type="entry name" value="STROIDFINGER"/>
</dbReference>
<keyword evidence="13" id="KW-1185">Reference proteome</keyword>
<dbReference type="Pfam" id="PF00105">
    <property type="entry name" value="zf-C4"/>
    <property type="match status" value="1"/>
</dbReference>